<accession>W2LZJ4</accession>
<organism evidence="1">
    <name type="scientific">Phytophthora nicotianae</name>
    <name type="common">Potato buckeye rot agent</name>
    <name type="synonym">Phytophthora parasitica</name>
    <dbReference type="NCBI Taxonomy" id="4792"/>
    <lineage>
        <taxon>Eukaryota</taxon>
        <taxon>Sar</taxon>
        <taxon>Stramenopiles</taxon>
        <taxon>Oomycota</taxon>
        <taxon>Peronosporomycetes</taxon>
        <taxon>Peronosporales</taxon>
        <taxon>Peronosporaceae</taxon>
        <taxon>Phytophthora</taxon>
    </lineage>
</organism>
<gene>
    <name evidence="1" type="ORF">L917_01461</name>
</gene>
<proteinExistence type="predicted"/>
<sequence length="65" mass="7126">MYVVKASKSKADLPTEYIADEVFTTYVPEVGSDATLCLADTNHLVLTLRRFTRSMCALTVAHSCA</sequence>
<evidence type="ECO:0000313" key="1">
    <source>
        <dbReference type="EMBL" id="ETM02011.1"/>
    </source>
</evidence>
<dbReference type="Proteomes" id="UP000054423">
    <property type="component" value="Unassembled WGS sequence"/>
</dbReference>
<dbReference type="VEuPathDB" id="FungiDB:PPTG_24928"/>
<reference evidence="1" key="1">
    <citation type="submission" date="2013-11" db="EMBL/GenBank/DDBJ databases">
        <title>The Genome Sequence of Phytophthora parasitica CHvinca01.</title>
        <authorList>
            <consortium name="The Broad Institute Genomics Platform"/>
            <person name="Russ C."/>
            <person name="Tyler B."/>
            <person name="Panabieres F."/>
            <person name="Shan W."/>
            <person name="Tripathy S."/>
            <person name="Grunwald N."/>
            <person name="Machado M."/>
            <person name="Johnson C.S."/>
            <person name="Arredondo F."/>
            <person name="Hong C."/>
            <person name="Coffey M."/>
            <person name="Young S.K."/>
            <person name="Zeng Q."/>
            <person name="Gargeya S."/>
            <person name="Fitzgerald M."/>
            <person name="Abouelleil A."/>
            <person name="Alvarado L."/>
            <person name="Chapman S.B."/>
            <person name="Gainer-Dewar J."/>
            <person name="Goldberg J."/>
            <person name="Griggs A."/>
            <person name="Gujja S."/>
            <person name="Hansen M."/>
            <person name="Howarth C."/>
            <person name="Imamovic A."/>
            <person name="Ireland A."/>
            <person name="Larimer J."/>
            <person name="McCowan C."/>
            <person name="Murphy C."/>
            <person name="Pearson M."/>
            <person name="Poon T.W."/>
            <person name="Priest M."/>
            <person name="Roberts A."/>
            <person name="Saif S."/>
            <person name="Shea T."/>
            <person name="Sykes S."/>
            <person name="Wortman J."/>
            <person name="Nusbaum C."/>
            <person name="Birren B."/>
        </authorList>
    </citation>
    <scope>NUCLEOTIDE SEQUENCE [LARGE SCALE GENOMIC DNA]</scope>
    <source>
        <strain evidence="1">CHvinca01</strain>
    </source>
</reference>
<dbReference type="AlphaFoldDB" id="W2LZJ4"/>
<dbReference type="EMBL" id="KI677518">
    <property type="protein sequence ID" value="ETM02011.1"/>
    <property type="molecule type" value="Genomic_DNA"/>
</dbReference>
<name>W2LZJ4_PHYNI</name>
<protein>
    <submittedName>
        <fullName evidence="1">Uncharacterized protein</fullName>
    </submittedName>
</protein>